<evidence type="ECO:0000256" key="5">
    <source>
        <dbReference type="SAM" id="Phobius"/>
    </source>
</evidence>
<comment type="caution">
    <text evidence="7">The sequence shown here is derived from an EMBL/GenBank/DDBJ whole genome shotgun (WGS) entry which is preliminary data.</text>
</comment>
<dbReference type="InterPro" id="IPR011990">
    <property type="entry name" value="TPR-like_helical_dom_sf"/>
</dbReference>
<evidence type="ECO:0000256" key="4">
    <source>
        <dbReference type="SAM" id="Coils"/>
    </source>
</evidence>
<dbReference type="Gene3D" id="1.25.40.10">
    <property type="entry name" value="Tetratricopeptide repeat domain"/>
    <property type="match status" value="2"/>
</dbReference>
<dbReference type="Pfam" id="PF00512">
    <property type="entry name" value="HisKA"/>
    <property type="match status" value="1"/>
</dbReference>
<keyword evidence="8" id="KW-1185">Reference proteome</keyword>
<dbReference type="InterPro" id="IPR019734">
    <property type="entry name" value="TPR_rpt"/>
</dbReference>
<dbReference type="PRINTS" id="PR00344">
    <property type="entry name" value="BCTRLSENSOR"/>
</dbReference>
<dbReference type="PROSITE" id="PS50109">
    <property type="entry name" value="HIS_KIN"/>
    <property type="match status" value="1"/>
</dbReference>
<evidence type="ECO:0000313" key="7">
    <source>
        <dbReference type="EMBL" id="KAA6438728.1"/>
    </source>
</evidence>
<dbReference type="SUPFAM" id="SSF55874">
    <property type="entry name" value="ATPase domain of HSP90 chaperone/DNA topoisomerase II/histidine kinase"/>
    <property type="match status" value="1"/>
</dbReference>
<proteinExistence type="predicted"/>
<dbReference type="AlphaFoldDB" id="A0A5M8QTY1"/>
<dbReference type="InterPro" id="IPR036890">
    <property type="entry name" value="HATPase_C_sf"/>
</dbReference>
<evidence type="ECO:0000256" key="2">
    <source>
        <dbReference type="ARBA" id="ARBA00012438"/>
    </source>
</evidence>
<dbReference type="Proteomes" id="UP000323994">
    <property type="component" value="Unassembled WGS sequence"/>
</dbReference>
<dbReference type="InterPro" id="IPR003661">
    <property type="entry name" value="HisK_dim/P_dom"/>
</dbReference>
<reference evidence="7 8" key="1">
    <citation type="submission" date="2019-05" db="EMBL/GenBank/DDBJ databases">
        <authorList>
            <person name="Qu J.-H."/>
        </authorList>
    </citation>
    <scope>NUCLEOTIDE SEQUENCE [LARGE SCALE GENOMIC DNA]</scope>
    <source>
        <strain evidence="7 8">NS28</strain>
    </source>
</reference>
<feature type="domain" description="Histidine kinase" evidence="6">
    <location>
        <begin position="443"/>
        <end position="682"/>
    </location>
</feature>
<organism evidence="7 8">
    <name type="scientific">Dyadobacter flavalbus</name>
    <dbReference type="NCBI Taxonomy" id="2579942"/>
    <lineage>
        <taxon>Bacteria</taxon>
        <taxon>Pseudomonadati</taxon>
        <taxon>Bacteroidota</taxon>
        <taxon>Cytophagia</taxon>
        <taxon>Cytophagales</taxon>
        <taxon>Spirosomataceae</taxon>
        <taxon>Dyadobacter</taxon>
    </lineage>
</organism>
<keyword evidence="5" id="KW-1133">Transmembrane helix</keyword>
<keyword evidence="4" id="KW-0175">Coiled coil</keyword>
<evidence type="ECO:0000256" key="1">
    <source>
        <dbReference type="ARBA" id="ARBA00000085"/>
    </source>
</evidence>
<keyword evidence="3" id="KW-0597">Phosphoprotein</keyword>
<dbReference type="InterPro" id="IPR005467">
    <property type="entry name" value="His_kinase_dom"/>
</dbReference>
<dbReference type="PANTHER" id="PTHR43065:SF42">
    <property type="entry name" value="TWO-COMPONENT SENSOR PPRA"/>
    <property type="match status" value="1"/>
</dbReference>
<dbReference type="SUPFAM" id="SSF48452">
    <property type="entry name" value="TPR-like"/>
    <property type="match status" value="1"/>
</dbReference>
<dbReference type="Pfam" id="PF13181">
    <property type="entry name" value="TPR_8"/>
    <property type="match status" value="1"/>
</dbReference>
<dbReference type="SUPFAM" id="SSF47384">
    <property type="entry name" value="Homodimeric domain of signal transducing histidine kinase"/>
    <property type="match status" value="1"/>
</dbReference>
<comment type="catalytic activity">
    <reaction evidence="1">
        <text>ATP + protein L-histidine = ADP + protein N-phospho-L-histidine.</text>
        <dbReference type="EC" id="2.7.13.3"/>
    </reaction>
</comment>
<dbReference type="Gene3D" id="1.10.287.130">
    <property type="match status" value="1"/>
</dbReference>
<feature type="coiled-coil region" evidence="4">
    <location>
        <begin position="393"/>
        <end position="431"/>
    </location>
</feature>
<dbReference type="GO" id="GO:0000155">
    <property type="term" value="F:phosphorelay sensor kinase activity"/>
    <property type="evidence" value="ECO:0007669"/>
    <property type="project" value="InterPro"/>
</dbReference>
<accession>A0A5M8QTY1</accession>
<dbReference type="CDD" id="cd00082">
    <property type="entry name" value="HisKA"/>
    <property type="match status" value="1"/>
</dbReference>
<dbReference type="InterPro" id="IPR003594">
    <property type="entry name" value="HATPase_dom"/>
</dbReference>
<dbReference type="SMART" id="SM00388">
    <property type="entry name" value="HisKA"/>
    <property type="match status" value="1"/>
</dbReference>
<gene>
    <name evidence="7" type="ORF">FEM33_18000</name>
</gene>
<dbReference type="Pfam" id="PF02518">
    <property type="entry name" value="HATPase_c"/>
    <property type="match status" value="1"/>
</dbReference>
<dbReference type="Gene3D" id="3.30.565.10">
    <property type="entry name" value="Histidine kinase-like ATPase, C-terminal domain"/>
    <property type="match status" value="1"/>
</dbReference>
<dbReference type="InterPro" id="IPR004358">
    <property type="entry name" value="Sig_transdc_His_kin-like_C"/>
</dbReference>
<dbReference type="EC" id="2.7.13.3" evidence="2"/>
<dbReference type="InterPro" id="IPR036097">
    <property type="entry name" value="HisK_dim/P_sf"/>
</dbReference>
<feature type="transmembrane region" description="Helical" evidence="5">
    <location>
        <begin position="367"/>
        <end position="387"/>
    </location>
</feature>
<keyword evidence="7" id="KW-0418">Kinase</keyword>
<keyword evidence="5" id="KW-0472">Membrane</keyword>
<dbReference type="EMBL" id="VBSN01000049">
    <property type="protein sequence ID" value="KAA6438728.1"/>
    <property type="molecule type" value="Genomic_DNA"/>
</dbReference>
<dbReference type="SMART" id="SM00028">
    <property type="entry name" value="TPR"/>
    <property type="match status" value="5"/>
</dbReference>
<keyword evidence="7" id="KW-0808">Transferase</keyword>
<name>A0A5M8QTY1_9BACT</name>
<evidence type="ECO:0000259" key="6">
    <source>
        <dbReference type="PROSITE" id="PS50109"/>
    </source>
</evidence>
<protein>
    <recommendedName>
        <fullName evidence="2">histidine kinase</fullName>
        <ecNumber evidence="2">2.7.13.3</ecNumber>
    </recommendedName>
</protein>
<dbReference type="SMART" id="SM00387">
    <property type="entry name" value="HATPase_c"/>
    <property type="match status" value="1"/>
</dbReference>
<dbReference type="PANTHER" id="PTHR43065">
    <property type="entry name" value="SENSOR HISTIDINE KINASE"/>
    <property type="match status" value="1"/>
</dbReference>
<dbReference type="OrthoDB" id="9806995at2"/>
<evidence type="ECO:0000256" key="3">
    <source>
        <dbReference type="ARBA" id="ARBA00022553"/>
    </source>
</evidence>
<evidence type="ECO:0000313" key="8">
    <source>
        <dbReference type="Proteomes" id="UP000323994"/>
    </source>
</evidence>
<keyword evidence="5" id="KW-0812">Transmembrane</keyword>
<sequence length="688" mass="78123">MMAVILCFISTNYRYLHKVDESLKYLDRSIQAFRQAHQFEAFYYLLAYKTRLLQGPNRLPEAKRLEGLVNQFMTRHANSRQAALIAYQLSWYYVTRNQLVRSFEVSFKANAVLERQGEVHLRPFILENLGYIYTTLKAPKKALAYYKQAAWLLEKTNNQSRLAWMYNKVAFTLIELKRFDEANDYIIKAKRLADTGLGSLQPKVDLAKYYDATGQRLMGLGHYQQAVPNLLKALQIDHTPGGNGLAFYFNFYLAQCYQKLGNFPASISYGLKSYQKAIGDSSSDGRVITLKSSQLLVENYQRQGQPMAAYPYLKTYYLFRKAMDDQNAANRLAEIEIQTIIQKAEQDKARLEQSRLLKEKENLQQRWWLFSSAAALVCTLILLSLLYRNNQHKQRANSLLNQQKQEIERHRSKAEKALQDLKVTQDQLIQKEKLANLGELTAGIAHEIQNPLNFVINYSEVSADLLNDQKLALVKSDFQGAQLIADDLIHTLHKILHHGNRASSIVNGMLEHSRLDSGEKRPINLNALANECFKLAFHGLRAKDTAFNCQLVTELDTHLDPVTVDPQEIGRVLLNLYNNAFYAVRARQQQSDATYQPTVIVTTAKTKEGVQISVSDNGIGMPESVMQKIFQPFFTTKPNGEGTGLGLSLSYDIVTKGHGGLLRVESQMGVGSVFTIQLPQADQSNVLI</sequence>